<proteinExistence type="predicted"/>
<evidence type="ECO:0000313" key="8">
    <source>
        <dbReference type="Proteomes" id="UP001208570"/>
    </source>
</evidence>
<dbReference type="Proteomes" id="UP001208570">
    <property type="component" value="Unassembled WGS sequence"/>
</dbReference>
<gene>
    <name evidence="7" type="ORF">LSH36_127g02031</name>
</gene>
<dbReference type="CDD" id="cd00174">
    <property type="entry name" value="SH3"/>
    <property type="match status" value="1"/>
</dbReference>
<dbReference type="FunFam" id="2.30.30.40:FF:000076">
    <property type="entry name" value="Growth factor receptor-bound protein 2"/>
    <property type="match status" value="1"/>
</dbReference>
<accession>A0AAD9JX92</accession>
<dbReference type="SMART" id="SM00252">
    <property type="entry name" value="SH2"/>
    <property type="match status" value="1"/>
</dbReference>
<comment type="caution">
    <text evidence="7">The sequence shown here is derived from an EMBL/GenBank/DDBJ whole genome shotgun (WGS) entry which is preliminary data.</text>
</comment>
<dbReference type="PANTHER" id="PTHR46037">
    <property type="entry name" value="PROTEIN ENHANCER OF SEVENLESS 2B"/>
    <property type="match status" value="1"/>
</dbReference>
<dbReference type="Pfam" id="PF00018">
    <property type="entry name" value="SH3_1"/>
    <property type="match status" value="1"/>
</dbReference>
<dbReference type="CDD" id="cd11804">
    <property type="entry name" value="SH3_GRB2_like_N"/>
    <property type="match status" value="1"/>
</dbReference>
<sequence>MEAIAKHDFTATADDELSFRKGDKLKILSMEDDRNWYKAELNGREGYIPSNYIDMKPHEWYVSRIGRLDAEQTLLSKNDRDQFTQKDGAFLIRPSESSPGEFSLSVKFGEGVQHFKVLRDGEGKYFLWVVKFDSLNELVKYHRTASVSRSQTIFLQDMVWPKVMANYDFHPAGDDELELRRGDIVTIIDKRIDENWWMGEIMRGNRLCRGLIPKTYVSDYTA</sequence>
<feature type="domain" description="SH2" evidence="5">
    <location>
        <begin position="60"/>
        <end position="162"/>
    </location>
</feature>
<dbReference type="PRINTS" id="PR00452">
    <property type="entry name" value="SH3DOMAIN"/>
</dbReference>
<dbReference type="InterPro" id="IPR000980">
    <property type="entry name" value="SH2"/>
</dbReference>
<dbReference type="AlphaFoldDB" id="A0AAD9JX92"/>
<evidence type="ECO:0008006" key="9">
    <source>
        <dbReference type="Google" id="ProtNLM"/>
    </source>
</evidence>
<dbReference type="EMBL" id="JAODUP010000127">
    <property type="protein sequence ID" value="KAK2160724.1"/>
    <property type="molecule type" value="Genomic_DNA"/>
</dbReference>
<dbReference type="InterPro" id="IPR001452">
    <property type="entry name" value="SH3_domain"/>
</dbReference>
<evidence type="ECO:0000256" key="2">
    <source>
        <dbReference type="ARBA" id="ARBA00022999"/>
    </source>
</evidence>
<dbReference type="InterPro" id="IPR043539">
    <property type="entry name" value="Grb2-like"/>
</dbReference>
<reference evidence="7" key="1">
    <citation type="journal article" date="2023" name="Mol. Biol. Evol.">
        <title>Third-Generation Sequencing Reveals the Adaptive Role of the Epigenome in Three Deep-Sea Polychaetes.</title>
        <authorList>
            <person name="Perez M."/>
            <person name="Aroh O."/>
            <person name="Sun Y."/>
            <person name="Lan Y."/>
            <person name="Juniper S.K."/>
            <person name="Young C.R."/>
            <person name="Angers B."/>
            <person name="Qian P.Y."/>
        </authorList>
    </citation>
    <scope>NUCLEOTIDE SEQUENCE</scope>
    <source>
        <strain evidence="7">P08H-3</strain>
    </source>
</reference>
<evidence type="ECO:0000256" key="3">
    <source>
        <dbReference type="PROSITE-ProRule" id="PRU00191"/>
    </source>
</evidence>
<evidence type="ECO:0000313" key="7">
    <source>
        <dbReference type="EMBL" id="KAK2160724.1"/>
    </source>
</evidence>
<keyword evidence="1 4" id="KW-0728">SH3 domain</keyword>
<dbReference type="Pfam" id="PF14604">
    <property type="entry name" value="SH3_9"/>
    <property type="match status" value="1"/>
</dbReference>
<dbReference type="Gene3D" id="3.30.505.10">
    <property type="entry name" value="SH2 domain"/>
    <property type="match status" value="1"/>
</dbReference>
<evidence type="ECO:0000256" key="4">
    <source>
        <dbReference type="PROSITE-ProRule" id="PRU00192"/>
    </source>
</evidence>
<dbReference type="PROSITE" id="PS50001">
    <property type="entry name" value="SH2"/>
    <property type="match status" value="1"/>
</dbReference>
<dbReference type="Pfam" id="PF00017">
    <property type="entry name" value="SH2"/>
    <property type="match status" value="1"/>
</dbReference>
<name>A0AAD9JX92_9ANNE</name>
<keyword evidence="2 3" id="KW-0727">SH2 domain</keyword>
<dbReference type="SMART" id="SM00326">
    <property type="entry name" value="SH3"/>
    <property type="match status" value="2"/>
</dbReference>
<dbReference type="InterPro" id="IPR036860">
    <property type="entry name" value="SH2_dom_sf"/>
</dbReference>
<evidence type="ECO:0000259" key="6">
    <source>
        <dbReference type="PROSITE" id="PS50002"/>
    </source>
</evidence>
<dbReference type="SUPFAM" id="SSF50044">
    <property type="entry name" value="SH3-domain"/>
    <property type="match status" value="2"/>
</dbReference>
<dbReference type="Gene3D" id="2.30.30.40">
    <property type="entry name" value="SH3 Domains"/>
    <property type="match status" value="2"/>
</dbReference>
<evidence type="ECO:0000256" key="1">
    <source>
        <dbReference type="ARBA" id="ARBA00022443"/>
    </source>
</evidence>
<feature type="domain" description="SH3" evidence="6">
    <location>
        <begin position="1"/>
        <end position="58"/>
    </location>
</feature>
<dbReference type="InterPro" id="IPR036028">
    <property type="entry name" value="SH3-like_dom_sf"/>
</dbReference>
<protein>
    <recommendedName>
        <fullName evidence="9">Growth factor receptor-bound protein 2</fullName>
    </recommendedName>
</protein>
<dbReference type="CDD" id="cd09941">
    <property type="entry name" value="SH2_Grb2_like"/>
    <property type="match status" value="1"/>
</dbReference>
<dbReference type="PRINTS" id="PR00401">
    <property type="entry name" value="SH2DOMAIN"/>
</dbReference>
<dbReference type="PROSITE" id="PS50002">
    <property type="entry name" value="SH3"/>
    <property type="match status" value="2"/>
</dbReference>
<evidence type="ECO:0000259" key="5">
    <source>
        <dbReference type="PROSITE" id="PS50001"/>
    </source>
</evidence>
<dbReference type="SUPFAM" id="SSF55550">
    <property type="entry name" value="SH2 domain"/>
    <property type="match status" value="1"/>
</dbReference>
<feature type="domain" description="SH3" evidence="6">
    <location>
        <begin position="158"/>
        <end position="222"/>
    </location>
</feature>
<organism evidence="7 8">
    <name type="scientific">Paralvinella palmiformis</name>
    <dbReference type="NCBI Taxonomy" id="53620"/>
    <lineage>
        <taxon>Eukaryota</taxon>
        <taxon>Metazoa</taxon>
        <taxon>Spiralia</taxon>
        <taxon>Lophotrochozoa</taxon>
        <taxon>Annelida</taxon>
        <taxon>Polychaeta</taxon>
        <taxon>Sedentaria</taxon>
        <taxon>Canalipalpata</taxon>
        <taxon>Terebellida</taxon>
        <taxon>Terebelliformia</taxon>
        <taxon>Alvinellidae</taxon>
        <taxon>Paralvinella</taxon>
    </lineage>
</organism>
<keyword evidence="8" id="KW-1185">Reference proteome</keyword>